<evidence type="ECO:0000313" key="9">
    <source>
        <dbReference type="Proteomes" id="UP001159427"/>
    </source>
</evidence>
<feature type="domain" description="CUB" evidence="7">
    <location>
        <begin position="149"/>
        <end position="260"/>
    </location>
</feature>
<evidence type="ECO:0000256" key="3">
    <source>
        <dbReference type="PROSITE-ProRule" id="PRU00059"/>
    </source>
</evidence>
<keyword evidence="5" id="KW-1133">Transmembrane helix</keyword>
<protein>
    <recommendedName>
        <fullName evidence="7">CUB domain-containing protein</fullName>
    </recommendedName>
</protein>
<dbReference type="Proteomes" id="UP001159427">
    <property type="component" value="Unassembled WGS sequence"/>
</dbReference>
<keyword evidence="5" id="KW-0812">Transmembrane</keyword>
<dbReference type="InterPro" id="IPR035914">
    <property type="entry name" value="Sperma_CUB_dom_sf"/>
</dbReference>
<gene>
    <name evidence="8" type="ORF">PEVE_00038369</name>
</gene>
<keyword evidence="2 3" id="KW-1015">Disulfide bond</keyword>
<feature type="domain" description="CUB" evidence="7">
    <location>
        <begin position="26"/>
        <end position="143"/>
    </location>
</feature>
<evidence type="ECO:0000256" key="1">
    <source>
        <dbReference type="ARBA" id="ARBA00022737"/>
    </source>
</evidence>
<reference evidence="8 9" key="1">
    <citation type="submission" date="2022-05" db="EMBL/GenBank/DDBJ databases">
        <authorList>
            <consortium name="Genoscope - CEA"/>
            <person name="William W."/>
        </authorList>
    </citation>
    <scope>NUCLEOTIDE SEQUENCE [LARGE SCALE GENOMIC DNA]</scope>
</reference>
<dbReference type="Pfam" id="PF00431">
    <property type="entry name" value="CUB"/>
    <property type="match status" value="3"/>
</dbReference>
<dbReference type="SMART" id="SM00042">
    <property type="entry name" value="CUB"/>
    <property type="match status" value="3"/>
</dbReference>
<feature type="transmembrane region" description="Helical" evidence="5">
    <location>
        <begin position="416"/>
        <end position="437"/>
    </location>
</feature>
<keyword evidence="5" id="KW-0472">Membrane</keyword>
<dbReference type="EMBL" id="CALNXI010000065">
    <property type="protein sequence ID" value="CAH3017542.1"/>
    <property type="molecule type" value="Genomic_DNA"/>
</dbReference>
<dbReference type="PROSITE" id="PS01180">
    <property type="entry name" value="CUB"/>
    <property type="match status" value="3"/>
</dbReference>
<evidence type="ECO:0000256" key="6">
    <source>
        <dbReference type="SAM" id="SignalP"/>
    </source>
</evidence>
<evidence type="ECO:0000256" key="4">
    <source>
        <dbReference type="SAM" id="MobiDB-lite"/>
    </source>
</evidence>
<dbReference type="InterPro" id="IPR000859">
    <property type="entry name" value="CUB_dom"/>
</dbReference>
<feature type="region of interest" description="Disordered" evidence="4">
    <location>
        <begin position="488"/>
        <end position="509"/>
    </location>
</feature>
<name>A0ABN8LPR3_9CNID</name>
<comment type="caution">
    <text evidence="3">Lacks conserved residue(s) required for the propagation of feature annotation.</text>
</comment>
<evidence type="ECO:0000256" key="5">
    <source>
        <dbReference type="SAM" id="Phobius"/>
    </source>
</evidence>
<dbReference type="SUPFAM" id="SSF49854">
    <property type="entry name" value="Spermadhesin, CUB domain"/>
    <property type="match status" value="3"/>
</dbReference>
<keyword evidence="6" id="KW-0732">Signal</keyword>
<accession>A0ABN8LPR3</accession>
<feature type="signal peptide" evidence="6">
    <location>
        <begin position="1"/>
        <end position="24"/>
    </location>
</feature>
<dbReference type="PANTHER" id="PTHR24251">
    <property type="entry name" value="OVOCHYMASE-RELATED"/>
    <property type="match status" value="1"/>
</dbReference>
<evidence type="ECO:0000259" key="7">
    <source>
        <dbReference type="PROSITE" id="PS01180"/>
    </source>
</evidence>
<feature type="domain" description="CUB" evidence="7">
    <location>
        <begin position="290"/>
        <end position="410"/>
    </location>
</feature>
<dbReference type="Gene3D" id="2.60.120.290">
    <property type="entry name" value="Spermadhesin, CUB domain"/>
    <property type="match status" value="3"/>
</dbReference>
<evidence type="ECO:0000313" key="8">
    <source>
        <dbReference type="EMBL" id="CAH3017542.1"/>
    </source>
</evidence>
<evidence type="ECO:0000256" key="2">
    <source>
        <dbReference type="ARBA" id="ARBA00023157"/>
    </source>
</evidence>
<organism evidence="8 9">
    <name type="scientific">Porites evermanni</name>
    <dbReference type="NCBI Taxonomy" id="104178"/>
    <lineage>
        <taxon>Eukaryota</taxon>
        <taxon>Metazoa</taxon>
        <taxon>Cnidaria</taxon>
        <taxon>Anthozoa</taxon>
        <taxon>Hexacorallia</taxon>
        <taxon>Scleractinia</taxon>
        <taxon>Fungiina</taxon>
        <taxon>Poritidae</taxon>
        <taxon>Porites</taxon>
    </lineage>
</organism>
<keyword evidence="1" id="KW-0677">Repeat</keyword>
<feature type="chain" id="PRO_5047120947" description="CUB domain-containing protein" evidence="6">
    <location>
        <begin position="25"/>
        <end position="509"/>
    </location>
</feature>
<dbReference type="CDD" id="cd00041">
    <property type="entry name" value="CUB"/>
    <property type="match status" value="3"/>
</dbReference>
<dbReference type="PANTHER" id="PTHR24251:SF37">
    <property type="entry name" value="CUB DOMAIN-CONTAINING PROTEIN"/>
    <property type="match status" value="1"/>
</dbReference>
<feature type="disulfide bond" evidence="3">
    <location>
        <begin position="149"/>
        <end position="176"/>
    </location>
</feature>
<keyword evidence="9" id="KW-1185">Reference proteome</keyword>
<comment type="caution">
    <text evidence="8">The sequence shown here is derived from an EMBL/GenBank/DDBJ whole genome shotgun (WGS) entry which is preliminary data.</text>
</comment>
<proteinExistence type="predicted"/>
<sequence>MVFVRGFILTSLALLLKEVPVVAGQCGISVDDRYLEYGGTGSIKIPNSPYTDYGNNLNCKWRLRAPINQRVLIYFTSFDLENCCSCDYVKIHDGSESYSNVSKLACGRHLPEPVYSSGRYLYITFRSDYSDGGKGFVAKYRALSNSSGCPSIDTSASVGVIYSSHFPWKYPEYRTCTWNFTMPSWDKITFNFTHFDLEGYSSVSSSRCWGDYVVVRSSYVIKRCGTRSPFIITRYGSVSVTFYSDSSTTRSGFLAFYQKETRPLTTTYPYYPLAPTTYPSSGYHSTVYTCNSYRTTRIYVGKSSGSITIQSPNYNYYYPSSCSYEIDTAEGYVLRLTFVRMSISSCSGCSCGNVQVYEDSNGKYSSGSSLLGKFCNGHYPATVTTRSNKMSVYFYSYSRYDNFQATVISEKEKSNAAAIAVPIVIAVVLFAIIFIVIKCTKVKRSATPTGSRSTTTTNVVSLQTFNAPIPTPQLPPQNTEEIPPSYQEANDHTQGVTNIPAMPRDTGHL</sequence>